<dbReference type="Pfam" id="PF20275">
    <property type="entry name" value="CTD10"/>
    <property type="match status" value="1"/>
</dbReference>
<keyword evidence="3" id="KW-1185">Reference proteome</keyword>
<protein>
    <recommendedName>
        <fullName evidence="1">ABC-three component systems C-terminal domain-containing protein</fullName>
    </recommendedName>
</protein>
<feature type="domain" description="ABC-three component systems C-terminal" evidence="1">
    <location>
        <begin position="131"/>
        <end position="275"/>
    </location>
</feature>
<proteinExistence type="predicted"/>
<gene>
    <name evidence="2" type="ORF">GCM10010992_05720</name>
</gene>
<evidence type="ECO:0000313" key="2">
    <source>
        <dbReference type="EMBL" id="GGP02218.1"/>
    </source>
</evidence>
<dbReference type="Proteomes" id="UP000620064">
    <property type="component" value="Unassembled WGS sequence"/>
</dbReference>
<comment type="caution">
    <text evidence="2">The sequence shown here is derived from an EMBL/GenBank/DDBJ whole genome shotgun (WGS) entry which is preliminary data.</text>
</comment>
<name>A0ABQ2NFP9_9FLAO</name>
<evidence type="ECO:0000313" key="3">
    <source>
        <dbReference type="Proteomes" id="UP000620064"/>
    </source>
</evidence>
<evidence type="ECO:0000259" key="1">
    <source>
        <dbReference type="Pfam" id="PF20275"/>
    </source>
</evidence>
<dbReference type="InterPro" id="IPR046919">
    <property type="entry name" value="ABC-3C_CTD10"/>
</dbReference>
<accession>A0ABQ2NFP9</accession>
<reference evidence="3" key="1">
    <citation type="journal article" date="2019" name="Int. J. Syst. Evol. Microbiol.">
        <title>The Global Catalogue of Microorganisms (GCM) 10K type strain sequencing project: providing services to taxonomists for standard genome sequencing and annotation.</title>
        <authorList>
            <consortium name="The Broad Institute Genomics Platform"/>
            <consortium name="The Broad Institute Genome Sequencing Center for Infectious Disease"/>
            <person name="Wu L."/>
            <person name="Ma J."/>
        </authorList>
    </citation>
    <scope>NUCLEOTIDE SEQUENCE [LARGE SCALE GENOMIC DNA]</scope>
    <source>
        <strain evidence="3">CGMCC 1.7656</strain>
    </source>
</reference>
<organism evidence="2 3">
    <name type="scientific">Cloacibacterium rupense</name>
    <dbReference type="NCBI Taxonomy" id="517423"/>
    <lineage>
        <taxon>Bacteria</taxon>
        <taxon>Pseudomonadati</taxon>
        <taxon>Bacteroidota</taxon>
        <taxon>Flavobacteriia</taxon>
        <taxon>Flavobacteriales</taxon>
        <taxon>Weeksellaceae</taxon>
    </lineage>
</organism>
<dbReference type="EMBL" id="BMLV01000001">
    <property type="protein sequence ID" value="GGP02218.1"/>
    <property type="molecule type" value="Genomic_DNA"/>
</dbReference>
<sequence>MAKKELSDKARQYKPSTVRRLDTLSGNECAHPTCNKRLIAEDGISIISKICHIAAASADGPRYDASMTDDERRGFDNLILLCDEHHVIIDNKANETTYPISLLKEWKSNHEKKILELISNKNLLSKHPLALNNVINTIGTNIDDMLDLSDAETAPNTEAKIQHNNILRYEPIIREFAPYQTKLNKIYEVIEKEGSTKKQLVLHNVKQIYLKVKSEYKNIDEIRKNADIILDKVIEIIWNNIDSAPNKLEEFDQETINFSLMIVIVDAFMRCNILEEPPKVVTI</sequence>